<dbReference type="SUPFAM" id="SSF50978">
    <property type="entry name" value="WD40 repeat-like"/>
    <property type="match status" value="1"/>
</dbReference>
<reference evidence="2" key="1">
    <citation type="journal article" date="2020" name="Stud. Mycol.">
        <title>101 Dothideomycetes genomes: a test case for predicting lifestyles and emergence of pathogens.</title>
        <authorList>
            <person name="Haridas S."/>
            <person name="Albert R."/>
            <person name="Binder M."/>
            <person name="Bloem J."/>
            <person name="Labutti K."/>
            <person name="Salamov A."/>
            <person name="Andreopoulos B."/>
            <person name="Baker S."/>
            <person name="Barry K."/>
            <person name="Bills G."/>
            <person name="Bluhm B."/>
            <person name="Cannon C."/>
            <person name="Castanera R."/>
            <person name="Culley D."/>
            <person name="Daum C."/>
            <person name="Ezra D."/>
            <person name="Gonzalez J."/>
            <person name="Henrissat B."/>
            <person name="Kuo A."/>
            <person name="Liang C."/>
            <person name="Lipzen A."/>
            <person name="Lutzoni F."/>
            <person name="Magnuson J."/>
            <person name="Mondo S."/>
            <person name="Nolan M."/>
            <person name="Ohm R."/>
            <person name="Pangilinan J."/>
            <person name="Park H.-J."/>
            <person name="Ramirez L."/>
            <person name="Alfaro M."/>
            <person name="Sun H."/>
            <person name="Tritt A."/>
            <person name="Yoshinaga Y."/>
            <person name="Zwiers L.-H."/>
            <person name="Turgeon B."/>
            <person name="Goodwin S."/>
            <person name="Spatafora J."/>
            <person name="Crous P."/>
            <person name="Grigoriev I."/>
        </authorList>
    </citation>
    <scope>NUCLEOTIDE SEQUENCE</scope>
    <source>
        <strain evidence="2">CBS 109.77</strain>
    </source>
</reference>
<feature type="region of interest" description="Disordered" evidence="1">
    <location>
        <begin position="21"/>
        <end position="74"/>
    </location>
</feature>
<organism evidence="2 3">
    <name type="scientific">Melanomma pulvis-pyrius CBS 109.77</name>
    <dbReference type="NCBI Taxonomy" id="1314802"/>
    <lineage>
        <taxon>Eukaryota</taxon>
        <taxon>Fungi</taxon>
        <taxon>Dikarya</taxon>
        <taxon>Ascomycota</taxon>
        <taxon>Pezizomycotina</taxon>
        <taxon>Dothideomycetes</taxon>
        <taxon>Pleosporomycetidae</taxon>
        <taxon>Pleosporales</taxon>
        <taxon>Melanommataceae</taxon>
        <taxon>Melanomma</taxon>
    </lineage>
</organism>
<feature type="compositionally biased region" description="Acidic residues" evidence="1">
    <location>
        <begin position="57"/>
        <end position="70"/>
    </location>
</feature>
<dbReference type="OrthoDB" id="239865at2759"/>
<evidence type="ECO:0008006" key="4">
    <source>
        <dbReference type="Google" id="ProtNLM"/>
    </source>
</evidence>
<protein>
    <recommendedName>
        <fullName evidence="4">WD40 repeat-like protein</fullName>
    </recommendedName>
</protein>
<gene>
    <name evidence="2" type="ORF">K505DRAFT_410055</name>
</gene>
<keyword evidence="3" id="KW-1185">Reference proteome</keyword>
<name>A0A6A6X0E9_9PLEO</name>
<dbReference type="InterPro" id="IPR015943">
    <property type="entry name" value="WD40/YVTN_repeat-like_dom_sf"/>
</dbReference>
<accession>A0A6A6X0E9</accession>
<dbReference type="EMBL" id="MU002102">
    <property type="protein sequence ID" value="KAF2789960.1"/>
    <property type="molecule type" value="Genomic_DNA"/>
</dbReference>
<dbReference type="InterPro" id="IPR036322">
    <property type="entry name" value="WD40_repeat_dom_sf"/>
</dbReference>
<dbReference type="Gene3D" id="2.130.10.10">
    <property type="entry name" value="YVTN repeat-like/Quinoprotein amine dehydrogenase"/>
    <property type="match status" value="1"/>
</dbReference>
<dbReference type="PANTHER" id="PTHR13211:SF0">
    <property type="entry name" value="TELOMERASE CAJAL BODY PROTEIN 1"/>
    <property type="match status" value="1"/>
</dbReference>
<evidence type="ECO:0000256" key="1">
    <source>
        <dbReference type="SAM" id="MobiDB-lite"/>
    </source>
</evidence>
<evidence type="ECO:0000313" key="3">
    <source>
        <dbReference type="Proteomes" id="UP000799757"/>
    </source>
</evidence>
<proteinExistence type="predicted"/>
<sequence length="486" mass="52899">MDSKRLRVRVLASAEVGCVKKEPGVKVEEEHGSGSAADARDIKDEEVDISTRSTGGEDTEQTNDTDDELPDSPQRHVSAIQEAQLSPDGTCIFTTDYDRMFSVYPIDTDILSEPSTRSLTPYAAFKSADPLWAFSVNPYFDLNDARTTTVLVSRRDQYISLHNALWDVSQPHTNSEETPPVPRPVNISTKLASYKLIDHLTELVIAPASLTYTHSGTHFLAGERDRIALFNMEYTSDPISKIQTIPSKRNKLKGGGYGFKGVISALSISPSSSTSRTGILAAGSRTRYIGLYDAEGSGEQITHFSLPGLVNGRRVLGSEEERRLLGTGVSQLKWSACGKYLFVAERMSDALLIYDIRKFERGLGYCVGRNAMTNKRLGFDVWSAADSYGLDGVAHEIWAGGTDGHLRVWRDPHLKEGAVEADEVVKVGDAPIASTLVHSCGSLAVAASGCQELGENEMGKGRSRGGGPMPRFREWGGLDILGLGSY</sequence>
<dbReference type="AlphaFoldDB" id="A0A6A6X0E9"/>
<evidence type="ECO:0000313" key="2">
    <source>
        <dbReference type="EMBL" id="KAF2789960.1"/>
    </source>
</evidence>
<dbReference type="InterPro" id="IPR051150">
    <property type="entry name" value="SWT21/TCAB1_mRNA_Telomere"/>
</dbReference>
<feature type="compositionally biased region" description="Basic and acidic residues" evidence="1">
    <location>
        <begin position="21"/>
        <end position="43"/>
    </location>
</feature>
<dbReference type="Proteomes" id="UP000799757">
    <property type="component" value="Unassembled WGS sequence"/>
</dbReference>
<dbReference type="PANTHER" id="PTHR13211">
    <property type="entry name" value="TELOMERASE CAJAL BODY PROTEIN 1"/>
    <property type="match status" value="1"/>
</dbReference>